<proteinExistence type="predicted"/>
<feature type="transmembrane region" description="Helical" evidence="1">
    <location>
        <begin position="78"/>
        <end position="97"/>
    </location>
</feature>
<evidence type="ECO:0000256" key="1">
    <source>
        <dbReference type="SAM" id="Phobius"/>
    </source>
</evidence>
<dbReference type="PATRIC" id="fig|1227493.4.peg.2454"/>
<organism evidence="2 3">
    <name type="scientific">Natrialba hulunbeirensis JCM 10989</name>
    <dbReference type="NCBI Taxonomy" id="1227493"/>
    <lineage>
        <taxon>Archaea</taxon>
        <taxon>Methanobacteriati</taxon>
        <taxon>Methanobacteriota</taxon>
        <taxon>Stenosarchaea group</taxon>
        <taxon>Halobacteria</taxon>
        <taxon>Halobacteriales</taxon>
        <taxon>Natrialbaceae</taxon>
        <taxon>Natrialba</taxon>
    </lineage>
</organism>
<keyword evidence="1" id="KW-0812">Transmembrane</keyword>
<gene>
    <name evidence="2" type="ORF">C483_12263</name>
</gene>
<keyword evidence="3" id="KW-1185">Reference proteome</keyword>
<sequence length="353" mass="37578">MLVFAGAALVLLPRLTSGGSVPFLDIDNGISQERQDIVAETDWSRLGRYTLRNSYGLALTVSAVILFIVALGLQEFGLVALWVAAMIIGAIIVAITWRSSYGIIADHTETIAVRAPDNFAAHSFHIALRQQAEDLGYRIATSTSPTAAGRASAVADDVFHASGGFEATTRPIEHSRSLAPEVDDEYLEQILTVATLGVFISLLGITLVGIDAGGAAVSAFGGVFFLVGTTIVAYDYATRTREWAKLYCVEEGTIYSTTVNTYDDGVQEAFESPRIDPSSSTTETAAILSVTVSATCTPMYGEENVEEDFEELVAAVEDAADEYQFSVVDSDTALEYDESTADTTAETAATDAA</sequence>
<protein>
    <submittedName>
        <fullName evidence="2">Uncharacterized protein</fullName>
    </submittedName>
</protein>
<accession>L9ZYR5</accession>
<dbReference type="AlphaFoldDB" id="L9ZYR5"/>
<comment type="caution">
    <text evidence="2">The sequence shown here is derived from an EMBL/GenBank/DDBJ whole genome shotgun (WGS) entry which is preliminary data.</text>
</comment>
<evidence type="ECO:0000313" key="2">
    <source>
        <dbReference type="EMBL" id="ELY90283.1"/>
    </source>
</evidence>
<feature type="transmembrane region" description="Helical" evidence="1">
    <location>
        <begin position="190"/>
        <end position="210"/>
    </location>
</feature>
<feature type="transmembrane region" description="Helical" evidence="1">
    <location>
        <begin position="55"/>
        <end position="73"/>
    </location>
</feature>
<evidence type="ECO:0000313" key="3">
    <source>
        <dbReference type="Proteomes" id="UP000011519"/>
    </source>
</evidence>
<dbReference type="EMBL" id="AOIM01000035">
    <property type="protein sequence ID" value="ELY90283.1"/>
    <property type="molecule type" value="Genomic_DNA"/>
</dbReference>
<feature type="transmembrane region" description="Helical" evidence="1">
    <location>
        <begin position="217"/>
        <end position="237"/>
    </location>
</feature>
<reference evidence="2 3" key="1">
    <citation type="journal article" date="2014" name="PLoS Genet.">
        <title>Phylogenetically driven sequencing of extremely halophilic archaea reveals strategies for static and dynamic osmo-response.</title>
        <authorList>
            <person name="Becker E.A."/>
            <person name="Seitzer P.M."/>
            <person name="Tritt A."/>
            <person name="Larsen D."/>
            <person name="Krusor M."/>
            <person name="Yao A.I."/>
            <person name="Wu D."/>
            <person name="Madern D."/>
            <person name="Eisen J.A."/>
            <person name="Darling A.E."/>
            <person name="Facciotti M.T."/>
        </authorList>
    </citation>
    <scope>NUCLEOTIDE SEQUENCE [LARGE SCALE GENOMIC DNA]</scope>
    <source>
        <strain evidence="2 3">JCM 10989</strain>
    </source>
</reference>
<dbReference type="Proteomes" id="UP000011519">
    <property type="component" value="Unassembled WGS sequence"/>
</dbReference>
<name>L9ZYR5_9EURY</name>
<keyword evidence="1" id="KW-1133">Transmembrane helix</keyword>
<keyword evidence="1" id="KW-0472">Membrane</keyword>